<dbReference type="Pfam" id="PF18052">
    <property type="entry name" value="Rx_N"/>
    <property type="match status" value="1"/>
</dbReference>
<dbReference type="SUPFAM" id="SSF52540">
    <property type="entry name" value="P-loop containing nucleoside triphosphate hydrolases"/>
    <property type="match status" value="1"/>
</dbReference>
<organism evidence="7 8">
    <name type="scientific">Triticum urartu</name>
    <name type="common">Red wild einkorn</name>
    <name type="synonym">Crithodium urartu</name>
    <dbReference type="NCBI Taxonomy" id="4572"/>
    <lineage>
        <taxon>Eukaryota</taxon>
        <taxon>Viridiplantae</taxon>
        <taxon>Streptophyta</taxon>
        <taxon>Embryophyta</taxon>
        <taxon>Tracheophyta</taxon>
        <taxon>Spermatophyta</taxon>
        <taxon>Magnoliopsida</taxon>
        <taxon>Liliopsida</taxon>
        <taxon>Poales</taxon>
        <taxon>Poaceae</taxon>
        <taxon>BOP clade</taxon>
        <taxon>Pooideae</taxon>
        <taxon>Triticodae</taxon>
        <taxon>Triticeae</taxon>
        <taxon>Triticinae</taxon>
        <taxon>Triticum</taxon>
    </lineage>
</organism>
<name>A0A8R7RBB1_TRIUA</name>
<reference evidence="8" key="1">
    <citation type="journal article" date="2013" name="Nature">
        <title>Draft genome of the wheat A-genome progenitor Triticum urartu.</title>
        <authorList>
            <person name="Ling H.Q."/>
            <person name="Zhao S."/>
            <person name="Liu D."/>
            <person name="Wang J."/>
            <person name="Sun H."/>
            <person name="Zhang C."/>
            <person name="Fan H."/>
            <person name="Li D."/>
            <person name="Dong L."/>
            <person name="Tao Y."/>
            <person name="Gao C."/>
            <person name="Wu H."/>
            <person name="Li Y."/>
            <person name="Cui Y."/>
            <person name="Guo X."/>
            <person name="Zheng S."/>
            <person name="Wang B."/>
            <person name="Yu K."/>
            <person name="Liang Q."/>
            <person name="Yang W."/>
            <person name="Lou X."/>
            <person name="Chen J."/>
            <person name="Feng M."/>
            <person name="Jian J."/>
            <person name="Zhang X."/>
            <person name="Luo G."/>
            <person name="Jiang Y."/>
            <person name="Liu J."/>
            <person name="Wang Z."/>
            <person name="Sha Y."/>
            <person name="Zhang B."/>
            <person name="Wu H."/>
            <person name="Tang D."/>
            <person name="Shen Q."/>
            <person name="Xue P."/>
            <person name="Zou S."/>
            <person name="Wang X."/>
            <person name="Liu X."/>
            <person name="Wang F."/>
            <person name="Yang Y."/>
            <person name="An X."/>
            <person name="Dong Z."/>
            <person name="Zhang K."/>
            <person name="Zhang X."/>
            <person name="Luo M.C."/>
            <person name="Dvorak J."/>
            <person name="Tong Y."/>
            <person name="Wang J."/>
            <person name="Yang H."/>
            <person name="Li Z."/>
            <person name="Wang D."/>
            <person name="Zhang A."/>
            <person name="Wang J."/>
        </authorList>
    </citation>
    <scope>NUCLEOTIDE SEQUENCE</scope>
    <source>
        <strain evidence="8">cv. G1812</strain>
    </source>
</reference>
<keyword evidence="5" id="KW-0611">Plant defense</keyword>
<dbReference type="CDD" id="cd14798">
    <property type="entry name" value="RX-CC_like"/>
    <property type="match status" value="1"/>
</dbReference>
<evidence type="ECO:0000256" key="2">
    <source>
        <dbReference type="ARBA" id="ARBA00022614"/>
    </source>
</evidence>
<dbReference type="GO" id="GO:0006952">
    <property type="term" value="P:defense response"/>
    <property type="evidence" value="ECO:0007669"/>
    <property type="project" value="UniProtKB-KW"/>
</dbReference>
<dbReference type="InterPro" id="IPR038005">
    <property type="entry name" value="RX-like_CC"/>
</dbReference>
<keyword evidence="4" id="KW-0547">Nucleotide-binding</keyword>
<dbReference type="InterPro" id="IPR041118">
    <property type="entry name" value="Rx_N"/>
</dbReference>
<dbReference type="Proteomes" id="UP000015106">
    <property type="component" value="Chromosome 7"/>
</dbReference>
<feature type="domain" description="Disease resistance N-terminal" evidence="6">
    <location>
        <begin position="5"/>
        <end position="92"/>
    </location>
</feature>
<comment type="similarity">
    <text evidence="1">Belongs to the disease resistance NB-LRR family.</text>
</comment>
<evidence type="ECO:0000313" key="7">
    <source>
        <dbReference type="EnsemblPlants" id="TuG1812G0700006010.01.T01.cds473229"/>
    </source>
</evidence>
<proteinExistence type="inferred from homology"/>
<evidence type="ECO:0000259" key="6">
    <source>
        <dbReference type="Pfam" id="PF18052"/>
    </source>
</evidence>
<accession>A0A8R7RBB1</accession>
<dbReference type="Gene3D" id="1.20.5.4130">
    <property type="match status" value="1"/>
</dbReference>
<dbReference type="Gramene" id="TuG1812G0700006010.01.T01">
    <property type="protein sequence ID" value="TuG1812G0700006010.01.T01.cds473229"/>
    <property type="gene ID" value="TuG1812G0700006010.01"/>
</dbReference>
<sequence length="205" mass="22813">MAEAAVTAVLGNLSNIVIQETTFLCAVTLEVGLLRAELVRLQAYLKDADRKWRSGNVRVAVLVSQIRDVAYEAQNVIEAADYMEKRNRLKRGFMGAISRFARLPSDLATLRKIDVQIQCVRRKLDEIFASVDNLKIDLGDTVVVDDELPRDFGLVHQNSEDDVVMVGFQDEHNEIVEKLVGNEKMLRAVSILAMGGAGKTTLARK</sequence>
<protein>
    <recommendedName>
        <fullName evidence="6">Disease resistance N-terminal domain-containing protein</fullName>
    </recommendedName>
</protein>
<evidence type="ECO:0000256" key="1">
    <source>
        <dbReference type="ARBA" id="ARBA00008894"/>
    </source>
</evidence>
<dbReference type="Gene3D" id="3.40.50.300">
    <property type="entry name" value="P-loop containing nucleotide triphosphate hydrolases"/>
    <property type="match status" value="1"/>
</dbReference>
<dbReference type="AlphaFoldDB" id="A0A8R7RBB1"/>
<keyword evidence="2" id="KW-0433">Leucine-rich repeat</keyword>
<dbReference type="PANTHER" id="PTHR19338:SF61">
    <property type="entry name" value="NB-ARC DOMAIN-CONTAINING PROTEIN"/>
    <property type="match status" value="1"/>
</dbReference>
<evidence type="ECO:0000256" key="3">
    <source>
        <dbReference type="ARBA" id="ARBA00022737"/>
    </source>
</evidence>
<evidence type="ECO:0000256" key="5">
    <source>
        <dbReference type="ARBA" id="ARBA00022821"/>
    </source>
</evidence>
<evidence type="ECO:0000256" key="4">
    <source>
        <dbReference type="ARBA" id="ARBA00022741"/>
    </source>
</evidence>
<dbReference type="PANTHER" id="PTHR19338">
    <property type="entry name" value="TRANSLOCASE OF INNER MITOCHONDRIAL MEMBRANE 13 HOMOLOG"/>
    <property type="match status" value="1"/>
</dbReference>
<keyword evidence="8" id="KW-1185">Reference proteome</keyword>
<dbReference type="InterPro" id="IPR027417">
    <property type="entry name" value="P-loop_NTPase"/>
</dbReference>
<reference evidence="7" key="3">
    <citation type="submission" date="2022-06" db="UniProtKB">
        <authorList>
            <consortium name="EnsemblPlants"/>
        </authorList>
    </citation>
    <scope>IDENTIFICATION</scope>
</reference>
<keyword evidence="3" id="KW-0677">Repeat</keyword>
<dbReference type="EnsemblPlants" id="TuG1812G0700006010.01.T01">
    <property type="protein sequence ID" value="TuG1812G0700006010.01.T01.cds473229"/>
    <property type="gene ID" value="TuG1812G0700006010.01"/>
</dbReference>
<dbReference type="GO" id="GO:0000166">
    <property type="term" value="F:nucleotide binding"/>
    <property type="evidence" value="ECO:0007669"/>
    <property type="project" value="UniProtKB-KW"/>
</dbReference>
<reference evidence="7" key="2">
    <citation type="submission" date="2018-03" db="EMBL/GenBank/DDBJ databases">
        <title>The Triticum urartu genome reveals the dynamic nature of wheat genome evolution.</title>
        <authorList>
            <person name="Ling H."/>
            <person name="Ma B."/>
            <person name="Shi X."/>
            <person name="Liu H."/>
            <person name="Dong L."/>
            <person name="Sun H."/>
            <person name="Cao Y."/>
            <person name="Gao Q."/>
            <person name="Zheng S."/>
            <person name="Li Y."/>
            <person name="Yu Y."/>
            <person name="Du H."/>
            <person name="Qi M."/>
            <person name="Li Y."/>
            <person name="Yu H."/>
            <person name="Cui Y."/>
            <person name="Wang N."/>
            <person name="Chen C."/>
            <person name="Wu H."/>
            <person name="Zhao Y."/>
            <person name="Zhang J."/>
            <person name="Li Y."/>
            <person name="Zhou W."/>
            <person name="Zhang B."/>
            <person name="Hu W."/>
            <person name="Eijk M."/>
            <person name="Tang J."/>
            <person name="Witsenboer H."/>
            <person name="Zhao S."/>
            <person name="Li Z."/>
            <person name="Zhang A."/>
            <person name="Wang D."/>
            <person name="Liang C."/>
        </authorList>
    </citation>
    <scope>NUCLEOTIDE SEQUENCE [LARGE SCALE GENOMIC DNA]</scope>
    <source>
        <strain evidence="7">cv. G1812</strain>
    </source>
</reference>
<evidence type="ECO:0000313" key="8">
    <source>
        <dbReference type="Proteomes" id="UP000015106"/>
    </source>
</evidence>